<comment type="caution">
    <text evidence="2">The sequence shown here is derived from an EMBL/GenBank/DDBJ whole genome shotgun (WGS) entry which is preliminary data.</text>
</comment>
<sequence>VSEDRSEIDRAFTDCRSFVCEGLAADMFSAEVVARDALCSLDVSASLAKLAEACAASDIESIRAEYLRRFINVVTSGCKVGKLGTDIPTSEEDFGIRIGKSSEVQAFSQFLQGTARDNWKALEGPSFPAQIQDGQNALTWANQVLKEAGVQYARTLDAFSDKLEKMKPSAEEVSNPAMLTDRATQKLLFGNPNRQDLNPQTQVASDMLVKLKRAKEKGYAVRKELKEAFKRLTSVRGETKTAIMVDWVLDHILRDKKGTAEALKAQGEQMQQMIVRTNAEMPKYMTDLLKTMTGTNSPGPAQ</sequence>
<organism evidence="2 3">
    <name type="scientific">Prorocentrum cordatum</name>
    <dbReference type="NCBI Taxonomy" id="2364126"/>
    <lineage>
        <taxon>Eukaryota</taxon>
        <taxon>Sar</taxon>
        <taxon>Alveolata</taxon>
        <taxon>Dinophyceae</taxon>
        <taxon>Prorocentrales</taxon>
        <taxon>Prorocentraceae</taxon>
        <taxon>Prorocentrum</taxon>
    </lineage>
</organism>
<proteinExistence type="predicted"/>
<dbReference type="EMBL" id="CAUYUJ010015644">
    <property type="protein sequence ID" value="CAK0856517.1"/>
    <property type="molecule type" value="Genomic_DNA"/>
</dbReference>
<accession>A0ABN9UWF5</accession>
<evidence type="ECO:0000313" key="1">
    <source>
        <dbReference type="EMBL" id="CAK0856517.1"/>
    </source>
</evidence>
<name>A0ABN9UWF5_9DINO</name>
<keyword evidence="3" id="KW-1185">Reference proteome</keyword>
<evidence type="ECO:0000313" key="2">
    <source>
        <dbReference type="EMBL" id="CAK0864478.1"/>
    </source>
</evidence>
<gene>
    <name evidence="1" type="ORF">PCOR1329_LOCUS46898</name>
    <name evidence="2" type="ORF">PCOR1329_LOCUS52363</name>
</gene>
<feature type="non-terminal residue" evidence="2">
    <location>
        <position position="302"/>
    </location>
</feature>
<feature type="non-terminal residue" evidence="2">
    <location>
        <position position="1"/>
    </location>
</feature>
<evidence type="ECO:0000313" key="3">
    <source>
        <dbReference type="Proteomes" id="UP001189429"/>
    </source>
</evidence>
<protein>
    <submittedName>
        <fullName evidence="2">Uncharacterized protein</fullName>
    </submittedName>
</protein>
<dbReference type="EMBL" id="CAUYUJ010016370">
    <property type="protein sequence ID" value="CAK0864478.1"/>
    <property type="molecule type" value="Genomic_DNA"/>
</dbReference>
<reference evidence="2" key="1">
    <citation type="submission" date="2023-10" db="EMBL/GenBank/DDBJ databases">
        <authorList>
            <person name="Chen Y."/>
            <person name="Shah S."/>
            <person name="Dougan E. K."/>
            <person name="Thang M."/>
            <person name="Chan C."/>
        </authorList>
    </citation>
    <scope>NUCLEOTIDE SEQUENCE [LARGE SCALE GENOMIC DNA]</scope>
</reference>
<dbReference type="Proteomes" id="UP001189429">
    <property type="component" value="Unassembled WGS sequence"/>
</dbReference>